<organism evidence="4 5">
    <name type="scientific">Trichoderma aggressivum f. europaeum</name>
    <dbReference type="NCBI Taxonomy" id="173218"/>
    <lineage>
        <taxon>Eukaryota</taxon>
        <taxon>Fungi</taxon>
        <taxon>Dikarya</taxon>
        <taxon>Ascomycota</taxon>
        <taxon>Pezizomycotina</taxon>
        <taxon>Sordariomycetes</taxon>
        <taxon>Hypocreomycetidae</taxon>
        <taxon>Hypocreales</taxon>
        <taxon>Hypocreaceae</taxon>
        <taxon>Trichoderma</taxon>
    </lineage>
</organism>
<dbReference type="InterPro" id="IPR033031">
    <property type="entry name" value="Scc2/Nipped-B"/>
</dbReference>
<keyword evidence="5" id="KW-1185">Reference proteome</keyword>
<dbReference type="InterPro" id="IPR011989">
    <property type="entry name" value="ARM-like"/>
</dbReference>
<keyword evidence="1" id="KW-0677">Repeat</keyword>
<keyword evidence="1" id="KW-0539">Nucleus</keyword>
<accession>A0AAE1M387</accession>
<evidence type="ECO:0000256" key="1">
    <source>
        <dbReference type="RuleBase" id="RU364107"/>
    </source>
</evidence>
<proteinExistence type="inferred from homology"/>
<evidence type="ECO:0000256" key="2">
    <source>
        <dbReference type="SAM" id="MobiDB-lite"/>
    </source>
</evidence>
<dbReference type="GO" id="GO:0003682">
    <property type="term" value="F:chromatin binding"/>
    <property type="evidence" value="ECO:0007669"/>
    <property type="project" value="TreeGrafter"/>
</dbReference>
<feature type="compositionally biased region" description="Acidic residues" evidence="2">
    <location>
        <begin position="1850"/>
        <end position="1859"/>
    </location>
</feature>
<comment type="subcellular location">
    <subcellularLocation>
        <location evidence="1">Nucleus</location>
    </subcellularLocation>
</comment>
<feature type="compositionally biased region" description="Basic residues" evidence="2">
    <location>
        <begin position="1815"/>
        <end position="1844"/>
    </location>
</feature>
<evidence type="ECO:0000259" key="3">
    <source>
        <dbReference type="Pfam" id="PF12830"/>
    </source>
</evidence>
<dbReference type="GO" id="GO:0090694">
    <property type="term" value="C:Scc2-Scc4 cohesin loading complex"/>
    <property type="evidence" value="ECO:0007669"/>
    <property type="project" value="TreeGrafter"/>
</dbReference>
<protein>
    <recommendedName>
        <fullName evidence="1">Sister chromatid cohesion protein</fullName>
    </recommendedName>
</protein>
<dbReference type="GO" id="GO:0140588">
    <property type="term" value="P:chromatin looping"/>
    <property type="evidence" value="ECO:0007669"/>
    <property type="project" value="InterPro"/>
</dbReference>
<dbReference type="GO" id="GO:0071169">
    <property type="term" value="P:establishment of protein localization to chromatin"/>
    <property type="evidence" value="ECO:0007669"/>
    <property type="project" value="TreeGrafter"/>
</dbReference>
<dbReference type="Gene3D" id="1.25.10.10">
    <property type="entry name" value="Leucine-rich Repeat Variant"/>
    <property type="match status" value="1"/>
</dbReference>
<dbReference type="InterPro" id="IPR016024">
    <property type="entry name" value="ARM-type_fold"/>
</dbReference>
<feature type="compositionally biased region" description="Acidic residues" evidence="2">
    <location>
        <begin position="655"/>
        <end position="667"/>
    </location>
</feature>
<feature type="compositionally biased region" description="Low complexity" evidence="2">
    <location>
        <begin position="13"/>
        <end position="22"/>
    </location>
</feature>
<feature type="domain" description="Sister chromatid cohesion C-terminal" evidence="3">
    <location>
        <begin position="1446"/>
        <end position="1632"/>
    </location>
</feature>
<dbReference type="PANTHER" id="PTHR21704:SF18">
    <property type="entry name" value="NIPPED-B-LIKE PROTEIN"/>
    <property type="match status" value="1"/>
</dbReference>
<dbReference type="GeneID" id="87916551"/>
<dbReference type="GO" id="GO:1990414">
    <property type="term" value="P:replication-born double-strand break repair via sister chromatid exchange"/>
    <property type="evidence" value="ECO:0007669"/>
    <property type="project" value="TreeGrafter"/>
</dbReference>
<dbReference type="RefSeq" id="XP_062758674.1">
    <property type="nucleotide sequence ID" value="XM_062896646.1"/>
</dbReference>
<dbReference type="Pfam" id="PF12830">
    <property type="entry name" value="Nipped-B_C"/>
    <property type="match status" value="1"/>
</dbReference>
<sequence length="1859" mass="205319">MQPRNMDYEDGPSANHSAAASQNAISRPFTLQESLPYSPQTSTVPFVPATHSLLLEIIPDPNIGFGSPAPSISDLFPHSDFDRLNREALGQAHLPRNTKQAVDLVLHEIKPSQRTHYNFKPVLTGQATSRPGSISQGLSPIARAVYEKVGGYFKATKPNVVNPSPVGVNGGKNGTVSQDMAIQPGGIENQPGRTNNHEASKPQSRIEVLIPSRRGGFDPSAYVDATTSQIQIESDTSVQQAPSALPASPDGNLTAVSVSSDTNYLNYNPASFRVELPLSHIKRDEYLEVAHIPSAPENLSSRKKERYMALGDQGLVSSGGLDQQQRAEAALESLDSLMRNVFSAVGRALGMDSGYDHFVTLTTENEVVLNGATQQKMQGAIQKAIALKCFGRVPVEGLLQIMKLSDGTLKQVDGMDIRADESWDEAAFESWVQQLAEVEVGMKAARTCLRILSGGLEDKRLYSESIINRCVNIFKTVTEDIIIPLVELRNSTSANLFRMVLKHKKAVSSTFLNCQKLFATLAELVTKVELSESVFNTLEFTASKLIFVENAYFEKDSAVGVQRFDGIRSVAMDMLCQIFLIKPEQRQGIIDDILTSLEKLPVGKQSARHFKLSEGGSIQPVSALLMRLVQASSGRVEENEGGRTAVLKALGNGDNEMDEGNESEDELPDNRAKKTQFTSSINTEEQGAQQHAVAIQELEAAAAPLSEGAGRNASYIINFIVKRAIGSTKSGDTPYRNLLDLFVEDFTTCLDSPDWPSAELLLRLLMLMMVQLFEAPKTPAPAKNMALELLGTMSAAISRLRSHVKRTANTFETTDVDELSRYLAALACHVLEQKSSIEQIVAWDGPYRASLEFLQARLSDDPYLFSAVSFLITDWATRVHAGYDAIQDNEDERDWELGRLAYRLRMMIQDRRWLSNEYTFKAVSPTQAKLSYSIILLRSPLFESFGKILNILLGSMAGDQATVRSKSLKSINQVLETDPSILDGDSTVIQLILDCSSDSSTQVRDSALGLLGNCITLRPALESPLTPKIIDRFQDAGVGVRKRAMKLARDIYLRNHDSALRSSIANGLLRRVQDPDEGVRDLARQMIEEVWFAPFYGRDNSAAFQTSLTEHVALIVQTVKTGNVTEILDKVFRSILRPKDKSLEGPFSVCSHLVSSMFGLIDSGDSEEGGPTGRDALQVLTIFAKADPKLFSLEQIRLLKPHLASFSGTDELAAFRAVTVIYKRVLPQLPTVHSEFLTEIRLQLLKGIGKISSRGALDDLIACTKVVCDLLKDFGPLGNLVASGLLGIQKLGAGGAALDSKRINHLCAYSIIVGSVGKHCDLDQQMQIFKARFPKWQGDSVPRLIVDVLSPFSSPSQPLEARKASLEAIGLVCQSWPRNYVLAKVYTAFQQVFQEEVPILETMILKSFKEFLLTEERRSEAAAESGATEKKRELTVMGGTNFDDVASATTQRFLKDITRISLGSLDELAFLAMEVLGSINRQGLTHPKETGVTLMTLETSSNRKIAELAFLEHRSLHEKHETVLEREYVKAIQSAYNYQRDIVKDSHGAIPEVFQPKLHLMMEVLKISKMKNRQRFLEKLCGLVNFDIAQLDASEEMPPHLDFSRFVIENMAFFEYQTVGELQTIVNMMEKIVSTTGAAVAHLIESEVFDVRLDLDHTEQDEVTDQLMGETVEAQASAEGASLVGLKVDPNRLRQLTTGAIILSCLWEARTHLRRLYGMGTSRHDGKAKTLAKDLNKMPLKVQGVHGERFWDEVTAHVSSLETMSKMAQKCKAFVELMNVDKELKVQDDDDDEMAMEGPSTPSEGDEEGTTPDRGRKRKGVGTPGGRKKRARSGSQPRKRGRPRKGAESRDEDEDMEWI</sequence>
<dbReference type="EMBL" id="JAWRVG010000006">
    <property type="protein sequence ID" value="KAK4081721.1"/>
    <property type="molecule type" value="Genomic_DNA"/>
</dbReference>
<dbReference type="PANTHER" id="PTHR21704">
    <property type="entry name" value="NIPPED-B-LIKE PROTEIN DELANGIN SCC2-RELATED"/>
    <property type="match status" value="1"/>
</dbReference>
<dbReference type="GO" id="GO:0061775">
    <property type="term" value="F:cohesin loader activity"/>
    <property type="evidence" value="ECO:0007669"/>
    <property type="project" value="InterPro"/>
</dbReference>
<dbReference type="CDD" id="cd23958">
    <property type="entry name" value="SCC2"/>
    <property type="match status" value="1"/>
</dbReference>
<dbReference type="Proteomes" id="UP001273209">
    <property type="component" value="Unassembled WGS sequence"/>
</dbReference>
<comment type="similarity">
    <text evidence="1">Belongs to the SCC2/Nipped-B family.</text>
</comment>
<feature type="region of interest" description="Disordered" evidence="2">
    <location>
        <begin position="184"/>
        <end position="203"/>
    </location>
</feature>
<feature type="region of interest" description="Disordered" evidence="2">
    <location>
        <begin position="1784"/>
        <end position="1859"/>
    </location>
</feature>
<gene>
    <name evidence="4" type="ORF">Triagg1_2462</name>
</gene>
<evidence type="ECO:0000313" key="5">
    <source>
        <dbReference type="Proteomes" id="UP001273209"/>
    </source>
</evidence>
<dbReference type="GO" id="GO:0034087">
    <property type="term" value="P:establishment of mitotic sister chromatid cohesion"/>
    <property type="evidence" value="ECO:0007669"/>
    <property type="project" value="TreeGrafter"/>
</dbReference>
<feature type="region of interest" description="Disordered" evidence="2">
    <location>
        <begin position="650"/>
        <end position="677"/>
    </location>
</feature>
<evidence type="ECO:0000313" key="4">
    <source>
        <dbReference type="EMBL" id="KAK4081721.1"/>
    </source>
</evidence>
<dbReference type="SUPFAM" id="SSF48371">
    <property type="entry name" value="ARM repeat"/>
    <property type="match status" value="1"/>
</dbReference>
<name>A0AAE1M387_9HYPO</name>
<dbReference type="InterPro" id="IPR024986">
    <property type="entry name" value="Nipped-B_C"/>
</dbReference>
<dbReference type="Pfam" id="PF20168">
    <property type="entry name" value="PDS5"/>
    <property type="match status" value="1"/>
</dbReference>
<keyword evidence="1" id="KW-0131">Cell cycle</keyword>
<feature type="region of interest" description="Disordered" evidence="2">
    <location>
        <begin position="1"/>
        <end position="22"/>
    </location>
</feature>
<reference evidence="4" key="1">
    <citation type="submission" date="2023-11" db="EMBL/GenBank/DDBJ databases">
        <title>The genome sequences of three competitors of mushroom-forming fungi.</title>
        <authorList>
            <person name="Beijen E."/>
            <person name="Ohm R.A."/>
        </authorList>
    </citation>
    <scope>NUCLEOTIDE SEQUENCE</scope>
    <source>
        <strain evidence="4">CBS 100526</strain>
    </source>
</reference>
<comment type="caution">
    <text evidence="4">The sequence shown here is derived from an EMBL/GenBank/DDBJ whole genome shotgun (WGS) entry which is preliminary data.</text>
</comment>
<dbReference type="GO" id="GO:0010468">
    <property type="term" value="P:regulation of gene expression"/>
    <property type="evidence" value="ECO:0007669"/>
    <property type="project" value="InterPro"/>
</dbReference>